<dbReference type="EMBL" id="JACJTE010000026">
    <property type="protein sequence ID" value="MBD2563132.1"/>
    <property type="molecule type" value="Genomic_DNA"/>
</dbReference>
<reference evidence="1 2" key="1">
    <citation type="journal article" date="2020" name="ISME J.">
        <title>Comparative genomics reveals insights into cyanobacterial evolution and habitat adaptation.</title>
        <authorList>
            <person name="Chen M.Y."/>
            <person name="Teng W.K."/>
            <person name="Zhao L."/>
            <person name="Hu C.X."/>
            <person name="Zhou Y.K."/>
            <person name="Han B.P."/>
            <person name="Song L.R."/>
            <person name="Shu W.S."/>
        </authorList>
    </citation>
    <scope>NUCLEOTIDE SEQUENCE [LARGE SCALE GENOMIC DNA]</scope>
    <source>
        <strain evidence="1 2">FACHB-391</strain>
    </source>
</reference>
<comment type="caution">
    <text evidence="1">The sequence shown here is derived from an EMBL/GenBank/DDBJ whole genome shotgun (WGS) entry which is preliminary data.</text>
</comment>
<keyword evidence="2" id="KW-1185">Reference proteome</keyword>
<dbReference type="Proteomes" id="UP000604661">
    <property type="component" value="Unassembled WGS sequence"/>
</dbReference>
<proteinExistence type="predicted"/>
<organism evidence="1 2">
    <name type="scientific">Nostoc linckia FACHB-391</name>
    <dbReference type="NCBI Taxonomy" id="2692906"/>
    <lineage>
        <taxon>Bacteria</taxon>
        <taxon>Bacillati</taxon>
        <taxon>Cyanobacteriota</taxon>
        <taxon>Cyanophyceae</taxon>
        <taxon>Nostocales</taxon>
        <taxon>Nostocaceae</taxon>
        <taxon>Nostoc</taxon>
    </lineage>
</organism>
<accession>A0ABR8F016</accession>
<name>A0ABR8F016_NOSLI</name>
<sequence>MNQYLINTKYAASNIIDLIMHDERYLEKAEGRKRQIDEELKLSYERFYAGDMSDDISPMQVQYEYVQLMKYAERLSEQEKHLIVQMECLKNLIDAKLFAVSSLCGALLQIAKQGISIVHRGLGNCPDGRGIGNEVLKNIIWQARNQSIHYEEGSFRPPVQQCFQNLEAYFGNEFSLSLHPNENFAQKIVINILGWNDYQVYEYDMISILG</sequence>
<evidence type="ECO:0000313" key="1">
    <source>
        <dbReference type="EMBL" id="MBD2563132.1"/>
    </source>
</evidence>
<gene>
    <name evidence="1" type="ORF">H6G95_21435</name>
</gene>
<protein>
    <submittedName>
        <fullName evidence="1">Uncharacterized protein</fullName>
    </submittedName>
</protein>
<dbReference type="RefSeq" id="WP_190895371.1">
    <property type="nucleotide sequence ID" value="NZ_JACJTE010000026.1"/>
</dbReference>
<evidence type="ECO:0000313" key="2">
    <source>
        <dbReference type="Proteomes" id="UP000604661"/>
    </source>
</evidence>